<dbReference type="EMBL" id="BLXT01007309">
    <property type="protein sequence ID" value="GFO38390.1"/>
    <property type="molecule type" value="Genomic_DNA"/>
</dbReference>
<gene>
    <name evidence="2" type="ORF">PoB_006489500</name>
</gene>
<reference evidence="2 3" key="1">
    <citation type="journal article" date="2021" name="Elife">
        <title>Chloroplast acquisition without the gene transfer in kleptoplastic sea slugs, Plakobranchus ocellatus.</title>
        <authorList>
            <person name="Maeda T."/>
            <person name="Takahashi S."/>
            <person name="Yoshida T."/>
            <person name="Shimamura S."/>
            <person name="Takaki Y."/>
            <person name="Nagai Y."/>
            <person name="Toyoda A."/>
            <person name="Suzuki Y."/>
            <person name="Arimoto A."/>
            <person name="Ishii H."/>
            <person name="Satoh N."/>
            <person name="Nishiyama T."/>
            <person name="Hasebe M."/>
            <person name="Maruyama T."/>
            <person name="Minagawa J."/>
            <person name="Obokata J."/>
            <person name="Shigenobu S."/>
        </authorList>
    </citation>
    <scope>NUCLEOTIDE SEQUENCE [LARGE SCALE GENOMIC DNA]</scope>
</reference>
<organism evidence="2 3">
    <name type="scientific">Plakobranchus ocellatus</name>
    <dbReference type="NCBI Taxonomy" id="259542"/>
    <lineage>
        <taxon>Eukaryota</taxon>
        <taxon>Metazoa</taxon>
        <taxon>Spiralia</taxon>
        <taxon>Lophotrochozoa</taxon>
        <taxon>Mollusca</taxon>
        <taxon>Gastropoda</taxon>
        <taxon>Heterobranchia</taxon>
        <taxon>Euthyneura</taxon>
        <taxon>Panpulmonata</taxon>
        <taxon>Sacoglossa</taxon>
        <taxon>Placobranchoidea</taxon>
        <taxon>Plakobranchidae</taxon>
        <taxon>Plakobranchus</taxon>
    </lineage>
</organism>
<feature type="region of interest" description="Disordered" evidence="1">
    <location>
        <begin position="60"/>
        <end position="82"/>
    </location>
</feature>
<dbReference type="Proteomes" id="UP000735302">
    <property type="component" value="Unassembled WGS sequence"/>
</dbReference>
<name>A0AAV4D2T1_9GAST</name>
<accession>A0AAV4D2T1</accession>
<evidence type="ECO:0000313" key="2">
    <source>
        <dbReference type="EMBL" id="GFO38390.1"/>
    </source>
</evidence>
<dbReference type="AlphaFoldDB" id="A0AAV4D2T1"/>
<evidence type="ECO:0000313" key="3">
    <source>
        <dbReference type="Proteomes" id="UP000735302"/>
    </source>
</evidence>
<sequence length="82" mass="9441">MSGLEPATEGSLKISGRIRYPLCHQRLLNLDEARLVSERDTQLQSQACMINLGKWERKTNQAIRRGRKKHSLEQELPIGQEQ</sequence>
<protein>
    <submittedName>
        <fullName evidence="2">Uncharacterized protein</fullName>
    </submittedName>
</protein>
<evidence type="ECO:0000256" key="1">
    <source>
        <dbReference type="SAM" id="MobiDB-lite"/>
    </source>
</evidence>
<keyword evidence="3" id="KW-1185">Reference proteome</keyword>
<proteinExistence type="predicted"/>
<comment type="caution">
    <text evidence="2">The sequence shown here is derived from an EMBL/GenBank/DDBJ whole genome shotgun (WGS) entry which is preliminary data.</text>
</comment>